<dbReference type="Proteomes" id="UP001178888">
    <property type="component" value="Unassembled WGS sequence"/>
</dbReference>
<evidence type="ECO:0000313" key="5">
    <source>
        <dbReference type="EMBL" id="TDK63124.1"/>
    </source>
</evidence>
<evidence type="ECO:0000313" key="4">
    <source>
        <dbReference type="EMBL" id="MDQ6597449.1"/>
    </source>
</evidence>
<proteinExistence type="predicted"/>
<gene>
    <name evidence="5" type="ORF">E2K98_06630</name>
    <name evidence="4" type="ORF">RCG21_13960</name>
</gene>
<dbReference type="Gene3D" id="3.40.630.30">
    <property type="match status" value="1"/>
</dbReference>
<sequence length="165" mass="19145">MEIRQLNSMDAGQYQNLRLEALQKDPEAFASSYEEEKEYSLETYADRLKSENVFTYGAFDNDKLCGVVTLVRETKRKTRHKATIFAMYVSPKIRKMGVGKRLMKAAIEKAKQMGGVEQITLTVVSTNESAKKLYHLYGFETFGLEKRSEKIDQTYYDEEYMVLFL</sequence>
<organism evidence="5 6">
    <name type="scientific">Bacillus salipaludis</name>
    <dbReference type="NCBI Taxonomy" id="2547811"/>
    <lineage>
        <taxon>Bacteria</taxon>
        <taxon>Bacillati</taxon>
        <taxon>Bacillota</taxon>
        <taxon>Bacilli</taxon>
        <taxon>Bacillales</taxon>
        <taxon>Bacillaceae</taxon>
        <taxon>Bacillus</taxon>
    </lineage>
</organism>
<evidence type="ECO:0000256" key="2">
    <source>
        <dbReference type="ARBA" id="ARBA00023315"/>
    </source>
</evidence>
<dbReference type="InterPro" id="IPR016181">
    <property type="entry name" value="Acyl_CoA_acyltransferase"/>
</dbReference>
<dbReference type="EMBL" id="SMYO01000003">
    <property type="protein sequence ID" value="TDK63124.1"/>
    <property type="molecule type" value="Genomic_DNA"/>
</dbReference>
<dbReference type="SUPFAM" id="SSF55729">
    <property type="entry name" value="Acyl-CoA N-acyltransferases (Nat)"/>
    <property type="match status" value="1"/>
</dbReference>
<name>A0A4R5VV73_9BACI</name>
<evidence type="ECO:0000256" key="1">
    <source>
        <dbReference type="ARBA" id="ARBA00022679"/>
    </source>
</evidence>
<evidence type="ECO:0000313" key="7">
    <source>
        <dbReference type="Proteomes" id="UP001178888"/>
    </source>
</evidence>
<protein>
    <submittedName>
        <fullName evidence="5">GNAT family N-acetyltransferase</fullName>
    </submittedName>
</protein>
<dbReference type="Proteomes" id="UP000295132">
    <property type="component" value="Unassembled WGS sequence"/>
</dbReference>
<dbReference type="PROSITE" id="PS51186">
    <property type="entry name" value="GNAT"/>
    <property type="match status" value="1"/>
</dbReference>
<dbReference type="Pfam" id="PF00583">
    <property type="entry name" value="Acetyltransf_1"/>
    <property type="match status" value="1"/>
</dbReference>
<accession>A0A4R5VV73</accession>
<evidence type="ECO:0000313" key="6">
    <source>
        <dbReference type="Proteomes" id="UP000295132"/>
    </source>
</evidence>
<dbReference type="GO" id="GO:0016747">
    <property type="term" value="F:acyltransferase activity, transferring groups other than amino-acyl groups"/>
    <property type="evidence" value="ECO:0007669"/>
    <property type="project" value="InterPro"/>
</dbReference>
<keyword evidence="7" id="KW-1185">Reference proteome</keyword>
<reference evidence="4" key="2">
    <citation type="submission" date="2023-08" db="EMBL/GenBank/DDBJ databases">
        <title>Nitrogen cycling bacteria in agricultural field soils.</title>
        <authorList>
            <person name="Jang J."/>
        </authorList>
    </citation>
    <scope>NUCLEOTIDE SEQUENCE</scope>
    <source>
        <strain evidence="4">PS3-36</strain>
    </source>
</reference>
<dbReference type="RefSeq" id="WP_133333466.1">
    <property type="nucleotide sequence ID" value="NZ_JAVGVR010000001.1"/>
</dbReference>
<dbReference type="EMBL" id="JAVGVR010000001">
    <property type="protein sequence ID" value="MDQ6597449.1"/>
    <property type="molecule type" value="Genomic_DNA"/>
</dbReference>
<dbReference type="CDD" id="cd04301">
    <property type="entry name" value="NAT_SF"/>
    <property type="match status" value="1"/>
</dbReference>
<reference evidence="5 6" key="1">
    <citation type="submission" date="2019-03" db="EMBL/GenBank/DDBJ databases">
        <title>Bacillus niacini sp. nov. a Nicotinate-Metabolizing Mesophile Isolated from Soil.</title>
        <authorList>
            <person name="Zhang G."/>
        </authorList>
    </citation>
    <scope>NUCLEOTIDE SEQUENCE [LARGE SCALE GENOMIC DNA]</scope>
    <source>
        <strain evidence="5 6">WN066</strain>
    </source>
</reference>
<keyword evidence="2" id="KW-0012">Acyltransferase</keyword>
<comment type="caution">
    <text evidence="5">The sequence shown here is derived from an EMBL/GenBank/DDBJ whole genome shotgun (WGS) entry which is preliminary data.</text>
</comment>
<dbReference type="InterPro" id="IPR000182">
    <property type="entry name" value="GNAT_dom"/>
</dbReference>
<feature type="domain" description="N-acetyltransferase" evidence="3">
    <location>
        <begin position="1"/>
        <end position="165"/>
    </location>
</feature>
<dbReference type="AlphaFoldDB" id="A0A4R5VV73"/>
<evidence type="ECO:0000259" key="3">
    <source>
        <dbReference type="PROSITE" id="PS51186"/>
    </source>
</evidence>
<keyword evidence="1 5" id="KW-0808">Transferase</keyword>
<dbReference type="PANTHER" id="PTHR43420">
    <property type="entry name" value="ACETYLTRANSFERASE"/>
    <property type="match status" value="1"/>
</dbReference>
<dbReference type="InterPro" id="IPR050680">
    <property type="entry name" value="YpeA/RimI_acetyltransf"/>
</dbReference>